<keyword evidence="2" id="KW-1185">Reference proteome</keyword>
<comment type="caution">
    <text evidence="1">The sequence shown here is derived from an EMBL/GenBank/DDBJ whole genome shotgun (WGS) entry which is preliminary data.</text>
</comment>
<evidence type="ECO:0000313" key="1">
    <source>
        <dbReference type="EMBL" id="KAI7743889.1"/>
    </source>
</evidence>
<sequence>MTSSEFQKHQIWSMKYLTKCWNVDRKLNSIFQILMVGENMAHTVTLITLRSLHILIRQPHGANNCLTITCATTLYNKSGQLLDHLHSSPTIDQQFQKELHIRK</sequence>
<dbReference type="Proteomes" id="UP001206925">
    <property type="component" value="Unassembled WGS sequence"/>
</dbReference>
<accession>A0AAD5GK04</accession>
<organism evidence="1 2">
    <name type="scientific">Ambrosia artemisiifolia</name>
    <name type="common">Common ragweed</name>
    <dbReference type="NCBI Taxonomy" id="4212"/>
    <lineage>
        <taxon>Eukaryota</taxon>
        <taxon>Viridiplantae</taxon>
        <taxon>Streptophyta</taxon>
        <taxon>Embryophyta</taxon>
        <taxon>Tracheophyta</taxon>
        <taxon>Spermatophyta</taxon>
        <taxon>Magnoliopsida</taxon>
        <taxon>eudicotyledons</taxon>
        <taxon>Gunneridae</taxon>
        <taxon>Pentapetalae</taxon>
        <taxon>asterids</taxon>
        <taxon>campanulids</taxon>
        <taxon>Asterales</taxon>
        <taxon>Asteraceae</taxon>
        <taxon>Asteroideae</taxon>
        <taxon>Heliantheae alliance</taxon>
        <taxon>Heliantheae</taxon>
        <taxon>Ambrosia</taxon>
    </lineage>
</organism>
<name>A0AAD5GK04_AMBAR</name>
<gene>
    <name evidence="1" type="ORF">M8C21_029891</name>
</gene>
<dbReference type="AlphaFoldDB" id="A0AAD5GK04"/>
<protein>
    <submittedName>
        <fullName evidence="1">Uncharacterized protein</fullName>
    </submittedName>
</protein>
<evidence type="ECO:0000313" key="2">
    <source>
        <dbReference type="Proteomes" id="UP001206925"/>
    </source>
</evidence>
<reference evidence="1" key="1">
    <citation type="submission" date="2022-06" db="EMBL/GenBank/DDBJ databases">
        <title>Uncovering the hologenomic basis of an extraordinary plant invasion.</title>
        <authorList>
            <person name="Bieker V.C."/>
            <person name="Martin M.D."/>
            <person name="Gilbert T."/>
            <person name="Hodgins K."/>
            <person name="Battlay P."/>
            <person name="Petersen B."/>
            <person name="Wilson J."/>
        </authorList>
    </citation>
    <scope>NUCLEOTIDE SEQUENCE</scope>
    <source>
        <strain evidence="1">AA19_3_7</strain>
        <tissue evidence="1">Leaf</tissue>
    </source>
</reference>
<proteinExistence type="predicted"/>
<dbReference type="EMBL" id="JAMZMK010007635">
    <property type="protein sequence ID" value="KAI7743889.1"/>
    <property type="molecule type" value="Genomic_DNA"/>
</dbReference>